<feature type="domain" description="O-antigen ligase-related" evidence="7">
    <location>
        <begin position="255"/>
        <end position="396"/>
    </location>
</feature>
<evidence type="ECO:0000313" key="9">
    <source>
        <dbReference type="Proteomes" id="UP001589865"/>
    </source>
</evidence>
<gene>
    <name evidence="8" type="ORF">ACFFGY_00070</name>
</gene>
<dbReference type="EMBL" id="JBHLUN010000001">
    <property type="protein sequence ID" value="MFC0406621.1"/>
    <property type="molecule type" value="Genomic_DNA"/>
</dbReference>
<feature type="transmembrane region" description="Helical" evidence="6">
    <location>
        <begin position="239"/>
        <end position="263"/>
    </location>
</feature>
<keyword evidence="3 6" id="KW-1133">Transmembrane helix</keyword>
<reference evidence="8 9" key="1">
    <citation type="submission" date="2024-09" db="EMBL/GenBank/DDBJ databases">
        <authorList>
            <person name="Sun Q."/>
            <person name="Mori K."/>
        </authorList>
    </citation>
    <scope>NUCLEOTIDE SEQUENCE [LARGE SCALE GENOMIC DNA]</scope>
    <source>
        <strain evidence="8 9">TBRC 5777</strain>
    </source>
</reference>
<accession>A0ABV6JQL5</accession>
<feature type="transmembrane region" description="Helical" evidence="6">
    <location>
        <begin position="127"/>
        <end position="143"/>
    </location>
</feature>
<dbReference type="Pfam" id="PF04932">
    <property type="entry name" value="Wzy_C"/>
    <property type="match status" value="1"/>
</dbReference>
<evidence type="ECO:0000256" key="1">
    <source>
        <dbReference type="ARBA" id="ARBA00004141"/>
    </source>
</evidence>
<comment type="caution">
    <text evidence="8">The sequence shown here is derived from an EMBL/GenBank/DDBJ whole genome shotgun (WGS) entry which is preliminary data.</text>
</comment>
<keyword evidence="8" id="KW-0436">Ligase</keyword>
<evidence type="ECO:0000256" key="6">
    <source>
        <dbReference type="SAM" id="Phobius"/>
    </source>
</evidence>
<evidence type="ECO:0000313" key="8">
    <source>
        <dbReference type="EMBL" id="MFC0406621.1"/>
    </source>
</evidence>
<dbReference type="PANTHER" id="PTHR37422">
    <property type="entry name" value="TEICHURONIC ACID BIOSYNTHESIS PROTEIN TUAE"/>
    <property type="match status" value="1"/>
</dbReference>
<feature type="region of interest" description="Disordered" evidence="5">
    <location>
        <begin position="458"/>
        <end position="488"/>
    </location>
</feature>
<evidence type="ECO:0000256" key="5">
    <source>
        <dbReference type="SAM" id="MobiDB-lite"/>
    </source>
</evidence>
<feature type="transmembrane region" description="Helical" evidence="6">
    <location>
        <begin position="149"/>
        <end position="169"/>
    </location>
</feature>
<dbReference type="InterPro" id="IPR007016">
    <property type="entry name" value="O-antigen_ligase-rel_domated"/>
</dbReference>
<dbReference type="GO" id="GO:0016874">
    <property type="term" value="F:ligase activity"/>
    <property type="evidence" value="ECO:0007669"/>
    <property type="project" value="UniProtKB-KW"/>
</dbReference>
<comment type="subcellular location">
    <subcellularLocation>
        <location evidence="1">Membrane</location>
        <topology evidence="1">Multi-pass membrane protein</topology>
    </subcellularLocation>
</comment>
<organism evidence="8 9">
    <name type="scientific">Roseomonas elaeocarpi</name>
    <dbReference type="NCBI Taxonomy" id="907779"/>
    <lineage>
        <taxon>Bacteria</taxon>
        <taxon>Pseudomonadati</taxon>
        <taxon>Pseudomonadota</taxon>
        <taxon>Alphaproteobacteria</taxon>
        <taxon>Acetobacterales</taxon>
        <taxon>Roseomonadaceae</taxon>
        <taxon>Roseomonas</taxon>
    </lineage>
</organism>
<keyword evidence="4 6" id="KW-0472">Membrane</keyword>
<feature type="transmembrane region" description="Helical" evidence="6">
    <location>
        <begin position="270"/>
        <end position="288"/>
    </location>
</feature>
<keyword evidence="9" id="KW-1185">Reference proteome</keyword>
<evidence type="ECO:0000259" key="7">
    <source>
        <dbReference type="Pfam" id="PF04932"/>
    </source>
</evidence>
<name>A0ABV6JQL5_9PROT</name>
<dbReference type="Proteomes" id="UP001589865">
    <property type="component" value="Unassembled WGS sequence"/>
</dbReference>
<sequence length="488" mass="51604">MMPNGRFLPRHDTVVAAAAVLGFTALCAASILYSADQPLLVLVPLGLIGAVLGAWVVAMAFAGSPLAIMAYFAVLTFVNDGQFRVRGAGETDADWQSALKFALWIGAGVIGAGHVRLAKQLLGRPEAVLWIGYILMALVSSLYSPLPGYSFGCALALLCFFGFACALLTRLSESRALWTFAVGMVAFHIGSWVAFYALPELGSAPTWTLSGTLMRMCGLAGQATNLGYLDAQFIGAVFLLWWAGRCSLLMAVLLMGFGAVTLVASDCRTMMLAVVLGIAVVVASRSAWLMALTILGSLLLAVLFMLFPGILSVLGSRFSRSGDAAEMTTLTGRMEIWDFAWSQINESPIIGWGYNSSKVVLGQHLGFENGLVVDNAHNLFLQSLLSVGAVGTVLLIAILLLLIVRLFLRPAPILAFYTVIVCVGAVSDTVAVGTTPTLLTLQLLMISIWPVAVKARARPGASPPPSPRIIPGAAWPERPALARTSAAG</sequence>
<proteinExistence type="predicted"/>
<feature type="transmembrane region" description="Helical" evidence="6">
    <location>
        <begin position="176"/>
        <end position="198"/>
    </location>
</feature>
<feature type="transmembrane region" description="Helical" evidence="6">
    <location>
        <begin position="384"/>
        <end position="408"/>
    </location>
</feature>
<dbReference type="InterPro" id="IPR051533">
    <property type="entry name" value="WaaL-like"/>
</dbReference>
<evidence type="ECO:0000256" key="4">
    <source>
        <dbReference type="ARBA" id="ARBA00023136"/>
    </source>
</evidence>
<feature type="transmembrane region" description="Helical" evidence="6">
    <location>
        <begin position="414"/>
        <end position="439"/>
    </location>
</feature>
<evidence type="ECO:0000256" key="2">
    <source>
        <dbReference type="ARBA" id="ARBA00022692"/>
    </source>
</evidence>
<protein>
    <submittedName>
        <fullName evidence="8">O-antigen ligase family protein</fullName>
    </submittedName>
</protein>
<feature type="transmembrane region" description="Helical" evidence="6">
    <location>
        <begin position="294"/>
        <end position="314"/>
    </location>
</feature>
<dbReference type="RefSeq" id="WP_377042293.1">
    <property type="nucleotide sequence ID" value="NZ_JBHLUN010000001.1"/>
</dbReference>
<keyword evidence="2 6" id="KW-0812">Transmembrane</keyword>
<dbReference type="PANTHER" id="PTHR37422:SF13">
    <property type="entry name" value="LIPOPOLYSACCHARIDE BIOSYNTHESIS PROTEIN PA4999-RELATED"/>
    <property type="match status" value="1"/>
</dbReference>
<evidence type="ECO:0000256" key="3">
    <source>
        <dbReference type="ARBA" id="ARBA00022989"/>
    </source>
</evidence>